<dbReference type="InterPro" id="IPR053376">
    <property type="entry name" value="Serine_acetyltransferase"/>
</dbReference>
<organism evidence="13">
    <name type="scientific">freshwater metagenome</name>
    <dbReference type="NCBI Taxonomy" id="449393"/>
    <lineage>
        <taxon>unclassified sequences</taxon>
        <taxon>metagenomes</taxon>
        <taxon>ecological metagenomes</taxon>
    </lineage>
</organism>
<dbReference type="PANTHER" id="PTHR42811">
    <property type="entry name" value="SERINE ACETYLTRANSFERASE"/>
    <property type="match status" value="1"/>
</dbReference>
<proteinExistence type="inferred from homology"/>
<dbReference type="AlphaFoldDB" id="A0A6J6NFY5"/>
<comment type="pathway">
    <text evidence="2">Amino-acid biosynthesis; L-cysteine biosynthesis; L-cysteine from L-serine: step 1/2.</text>
</comment>
<dbReference type="Pfam" id="PF00132">
    <property type="entry name" value="Hexapep"/>
    <property type="match status" value="1"/>
</dbReference>
<comment type="similarity">
    <text evidence="3">Belongs to the transferase hexapeptide repeat family.</text>
</comment>
<sequence>MTFIGGIKEDLDNALAHDPAARNRLEVALTYPGVHAVWGHRISYFLWRKNLKLIARIHANAVRFTTGVEIHPAAIIGRRFFIDHGMGVVIGATTIIGDDVMMYHDVTLGAKSNVQGKRHPTIENNVVIGTGARIIGDITIGHGARISANVVITKDIPAQSTLESSEFFVI</sequence>
<keyword evidence="8" id="KW-0808">Transferase</keyword>
<gene>
    <name evidence="13" type="ORF">UFOPK2359_00958</name>
    <name evidence="14" type="ORF">UFOPK3167_01189</name>
</gene>
<dbReference type="EMBL" id="CAEZXG010000066">
    <property type="protein sequence ID" value="CAB4685521.1"/>
    <property type="molecule type" value="Genomic_DNA"/>
</dbReference>
<dbReference type="NCBIfam" id="TIGR01172">
    <property type="entry name" value="cysE"/>
    <property type="match status" value="1"/>
</dbReference>
<comment type="catalytic activity">
    <reaction evidence="12">
        <text>L-serine + acetyl-CoA = O-acetyl-L-serine + CoA</text>
        <dbReference type="Rhea" id="RHEA:24560"/>
        <dbReference type="ChEBI" id="CHEBI:33384"/>
        <dbReference type="ChEBI" id="CHEBI:57287"/>
        <dbReference type="ChEBI" id="CHEBI:57288"/>
        <dbReference type="ChEBI" id="CHEBI:58340"/>
        <dbReference type="EC" id="2.3.1.30"/>
    </reaction>
</comment>
<evidence type="ECO:0000256" key="10">
    <source>
        <dbReference type="ARBA" id="ARBA00023192"/>
    </source>
</evidence>
<protein>
    <recommendedName>
        <fullName evidence="5">Serine acetyltransferase</fullName>
        <ecNumber evidence="4">2.3.1.30</ecNumber>
    </recommendedName>
</protein>
<keyword evidence="10" id="KW-0198">Cysteine biosynthesis</keyword>
<evidence type="ECO:0000256" key="3">
    <source>
        <dbReference type="ARBA" id="ARBA00007274"/>
    </source>
</evidence>
<dbReference type="NCBIfam" id="NF041874">
    <property type="entry name" value="EPS_EpsC"/>
    <property type="match status" value="1"/>
</dbReference>
<keyword evidence="9" id="KW-0677">Repeat</keyword>
<dbReference type="InterPro" id="IPR001451">
    <property type="entry name" value="Hexapep"/>
</dbReference>
<comment type="subcellular location">
    <subcellularLocation>
        <location evidence="1">Cytoplasm</location>
    </subcellularLocation>
</comment>
<dbReference type="PIRSF" id="PIRSF000441">
    <property type="entry name" value="CysE"/>
    <property type="match status" value="1"/>
</dbReference>
<keyword evidence="7" id="KW-0028">Amino-acid biosynthesis</keyword>
<evidence type="ECO:0000256" key="1">
    <source>
        <dbReference type="ARBA" id="ARBA00004496"/>
    </source>
</evidence>
<dbReference type="InterPro" id="IPR042122">
    <property type="entry name" value="Ser_AcTrfase_N_sf"/>
</dbReference>
<keyword evidence="11" id="KW-0012">Acyltransferase</keyword>
<dbReference type="GO" id="GO:0005737">
    <property type="term" value="C:cytoplasm"/>
    <property type="evidence" value="ECO:0007669"/>
    <property type="project" value="UniProtKB-SubCell"/>
</dbReference>
<dbReference type="GO" id="GO:0009001">
    <property type="term" value="F:serine O-acetyltransferase activity"/>
    <property type="evidence" value="ECO:0007669"/>
    <property type="project" value="UniProtKB-EC"/>
</dbReference>
<dbReference type="CDD" id="cd03354">
    <property type="entry name" value="LbH_SAT"/>
    <property type="match status" value="1"/>
</dbReference>
<keyword evidence="6" id="KW-0963">Cytoplasm</keyword>
<evidence type="ECO:0000313" key="13">
    <source>
        <dbReference type="EMBL" id="CAB4685521.1"/>
    </source>
</evidence>
<evidence type="ECO:0000256" key="5">
    <source>
        <dbReference type="ARBA" id="ARBA00018522"/>
    </source>
</evidence>
<accession>A0A6J6NFY5</accession>
<evidence type="ECO:0000256" key="11">
    <source>
        <dbReference type="ARBA" id="ARBA00023315"/>
    </source>
</evidence>
<dbReference type="SUPFAM" id="SSF51161">
    <property type="entry name" value="Trimeric LpxA-like enzymes"/>
    <property type="match status" value="1"/>
</dbReference>
<dbReference type="InterPro" id="IPR005881">
    <property type="entry name" value="Ser_O-AcTrfase"/>
</dbReference>
<evidence type="ECO:0000256" key="2">
    <source>
        <dbReference type="ARBA" id="ARBA00004876"/>
    </source>
</evidence>
<reference evidence="13" key="1">
    <citation type="submission" date="2020-05" db="EMBL/GenBank/DDBJ databases">
        <authorList>
            <person name="Chiriac C."/>
            <person name="Salcher M."/>
            <person name="Ghai R."/>
            <person name="Kavagutti S V."/>
        </authorList>
    </citation>
    <scope>NUCLEOTIDE SEQUENCE</scope>
</reference>
<evidence type="ECO:0000256" key="4">
    <source>
        <dbReference type="ARBA" id="ARBA00013266"/>
    </source>
</evidence>
<dbReference type="FunFam" id="1.10.3130.10:FF:000003">
    <property type="entry name" value="Serine acetyltransferase"/>
    <property type="match status" value="1"/>
</dbReference>
<name>A0A6J6NFY5_9ZZZZ</name>
<dbReference type="FunFam" id="2.160.10.10:FF:000007">
    <property type="entry name" value="Serine acetyltransferase"/>
    <property type="match status" value="1"/>
</dbReference>
<evidence type="ECO:0000256" key="9">
    <source>
        <dbReference type="ARBA" id="ARBA00022737"/>
    </source>
</evidence>
<evidence type="ECO:0000256" key="7">
    <source>
        <dbReference type="ARBA" id="ARBA00022605"/>
    </source>
</evidence>
<evidence type="ECO:0000313" key="14">
    <source>
        <dbReference type="EMBL" id="CAB4832635.1"/>
    </source>
</evidence>
<evidence type="ECO:0000256" key="6">
    <source>
        <dbReference type="ARBA" id="ARBA00022490"/>
    </source>
</evidence>
<dbReference type="Gene3D" id="1.10.3130.10">
    <property type="entry name" value="serine acetyltransferase, domain 1"/>
    <property type="match status" value="1"/>
</dbReference>
<evidence type="ECO:0000256" key="8">
    <source>
        <dbReference type="ARBA" id="ARBA00022679"/>
    </source>
</evidence>
<dbReference type="Gene3D" id="2.160.10.10">
    <property type="entry name" value="Hexapeptide repeat proteins"/>
    <property type="match status" value="1"/>
</dbReference>
<dbReference type="EC" id="2.3.1.30" evidence="4"/>
<dbReference type="EMBL" id="CAFABF010000084">
    <property type="protein sequence ID" value="CAB4832635.1"/>
    <property type="molecule type" value="Genomic_DNA"/>
</dbReference>
<dbReference type="GO" id="GO:0006535">
    <property type="term" value="P:cysteine biosynthetic process from serine"/>
    <property type="evidence" value="ECO:0007669"/>
    <property type="project" value="InterPro"/>
</dbReference>
<dbReference type="InterPro" id="IPR045304">
    <property type="entry name" value="LbH_SAT"/>
</dbReference>
<dbReference type="InterPro" id="IPR011004">
    <property type="entry name" value="Trimer_LpxA-like_sf"/>
</dbReference>
<evidence type="ECO:0000256" key="12">
    <source>
        <dbReference type="ARBA" id="ARBA00049486"/>
    </source>
</evidence>